<dbReference type="Pfam" id="PF15740">
    <property type="entry name" value="PPP1R26_N"/>
    <property type="match status" value="3"/>
</dbReference>
<feature type="compositionally biased region" description="Low complexity" evidence="1">
    <location>
        <begin position="530"/>
        <end position="540"/>
    </location>
</feature>
<feature type="compositionally biased region" description="Basic and acidic residues" evidence="1">
    <location>
        <begin position="147"/>
        <end position="156"/>
    </location>
</feature>
<feature type="compositionally biased region" description="Basic residues" evidence="1">
    <location>
        <begin position="666"/>
        <end position="685"/>
    </location>
</feature>
<feature type="compositionally biased region" description="Polar residues" evidence="1">
    <location>
        <begin position="600"/>
        <end position="615"/>
    </location>
</feature>
<protein>
    <recommendedName>
        <fullName evidence="2">Protein phosphatase 1 regulatory subunit 26 N-terminal domain-containing protein</fullName>
    </recommendedName>
</protein>
<dbReference type="Ensembl" id="ENSDCDT00010005848.1">
    <property type="protein sequence ID" value="ENSDCDP00010005650.1"/>
    <property type="gene ID" value="ENSDCDG00010002480.1"/>
</dbReference>
<dbReference type="RefSeq" id="XP_028830458.1">
    <property type="nucleotide sequence ID" value="XM_028974625.1"/>
</dbReference>
<feature type="compositionally biased region" description="Basic residues" evidence="1">
    <location>
        <begin position="329"/>
        <end position="341"/>
    </location>
</feature>
<feature type="region of interest" description="Disordered" evidence="1">
    <location>
        <begin position="986"/>
        <end position="1005"/>
    </location>
</feature>
<evidence type="ECO:0000259" key="2">
    <source>
        <dbReference type="Pfam" id="PF15740"/>
    </source>
</evidence>
<feature type="compositionally biased region" description="Basic and acidic residues" evidence="1">
    <location>
        <begin position="830"/>
        <end position="843"/>
    </location>
</feature>
<feature type="compositionally biased region" description="Basic and acidic residues" evidence="1">
    <location>
        <begin position="730"/>
        <end position="744"/>
    </location>
</feature>
<feature type="compositionally biased region" description="Basic and acidic residues" evidence="1">
    <location>
        <begin position="1050"/>
        <end position="1075"/>
    </location>
</feature>
<feature type="compositionally biased region" description="Basic and acidic residues" evidence="1">
    <location>
        <begin position="638"/>
        <end position="648"/>
    </location>
</feature>
<evidence type="ECO:0000256" key="1">
    <source>
        <dbReference type="SAM" id="MobiDB-lite"/>
    </source>
</evidence>
<evidence type="ECO:0000313" key="4">
    <source>
        <dbReference type="Proteomes" id="UP000694580"/>
    </source>
</evidence>
<feature type="region of interest" description="Disordered" evidence="1">
    <location>
        <begin position="895"/>
        <end position="958"/>
    </location>
</feature>
<dbReference type="Proteomes" id="UP000694580">
    <property type="component" value="Chromosome 3"/>
</dbReference>
<organism evidence="3 4">
    <name type="scientific">Denticeps clupeoides</name>
    <name type="common">denticle herring</name>
    <dbReference type="NCBI Taxonomy" id="299321"/>
    <lineage>
        <taxon>Eukaryota</taxon>
        <taxon>Metazoa</taxon>
        <taxon>Chordata</taxon>
        <taxon>Craniata</taxon>
        <taxon>Vertebrata</taxon>
        <taxon>Euteleostomi</taxon>
        <taxon>Actinopterygii</taxon>
        <taxon>Neopterygii</taxon>
        <taxon>Teleostei</taxon>
        <taxon>Clupei</taxon>
        <taxon>Clupeiformes</taxon>
        <taxon>Denticipitoidei</taxon>
        <taxon>Denticipitidae</taxon>
        <taxon>Denticeps</taxon>
    </lineage>
</organism>
<feature type="domain" description="Protein phosphatase 1 regulatory subunit 26 N-terminal" evidence="2">
    <location>
        <begin position="191"/>
        <end position="294"/>
    </location>
</feature>
<dbReference type="InterPro" id="IPR031474">
    <property type="entry name" value="PPP1R26_N"/>
</dbReference>
<gene>
    <name evidence="3" type="primary">PPP1R26</name>
</gene>
<feature type="region of interest" description="Disordered" evidence="1">
    <location>
        <begin position="810"/>
        <end position="879"/>
    </location>
</feature>
<feature type="region of interest" description="Disordered" evidence="1">
    <location>
        <begin position="462"/>
        <end position="565"/>
    </location>
</feature>
<feature type="region of interest" description="Disordered" evidence="1">
    <location>
        <begin position="369"/>
        <end position="401"/>
    </location>
</feature>
<name>A0AAY4AC44_9TELE</name>
<proteinExistence type="predicted"/>
<feature type="region of interest" description="Disordered" evidence="1">
    <location>
        <begin position="147"/>
        <end position="179"/>
    </location>
</feature>
<keyword evidence="4" id="KW-1185">Reference proteome</keyword>
<feature type="domain" description="Protein phosphatase 1 regulatory subunit 26 N-terminal" evidence="2">
    <location>
        <begin position="307"/>
        <end position="809"/>
    </location>
</feature>
<dbReference type="AlphaFoldDB" id="A0AAY4AC44"/>
<dbReference type="GO" id="GO:0004864">
    <property type="term" value="F:protein phosphatase inhibitor activity"/>
    <property type="evidence" value="ECO:0007669"/>
    <property type="project" value="InterPro"/>
</dbReference>
<feature type="compositionally biased region" description="Acidic residues" evidence="1">
    <location>
        <begin position="1081"/>
        <end position="1091"/>
    </location>
</feature>
<accession>A0AAY4AC44</accession>
<feature type="compositionally biased region" description="Acidic residues" evidence="1">
    <location>
        <begin position="117"/>
        <end position="130"/>
    </location>
</feature>
<feature type="compositionally biased region" description="Basic and acidic residues" evidence="1">
    <location>
        <begin position="900"/>
        <end position="922"/>
    </location>
</feature>
<feature type="region of interest" description="Disordered" evidence="1">
    <location>
        <begin position="1049"/>
        <end position="1111"/>
    </location>
</feature>
<feature type="region of interest" description="Disordered" evidence="1">
    <location>
        <begin position="92"/>
        <end position="133"/>
    </location>
</feature>
<dbReference type="GeneID" id="114786971"/>
<feature type="compositionally biased region" description="Basic and acidic residues" evidence="1">
    <location>
        <begin position="695"/>
        <end position="707"/>
    </location>
</feature>
<feature type="compositionally biased region" description="Basic and acidic residues" evidence="1">
    <location>
        <begin position="1092"/>
        <end position="1104"/>
    </location>
</feature>
<dbReference type="GeneTree" id="ENSGT00390000014118"/>
<dbReference type="RefSeq" id="XP_028830459.1">
    <property type="nucleotide sequence ID" value="XM_028974626.1"/>
</dbReference>
<reference evidence="3" key="3">
    <citation type="submission" date="2025-09" db="UniProtKB">
        <authorList>
            <consortium name="Ensembl"/>
        </authorList>
    </citation>
    <scope>IDENTIFICATION</scope>
</reference>
<feature type="compositionally biased region" description="Basic and acidic residues" evidence="1">
    <location>
        <begin position="548"/>
        <end position="565"/>
    </location>
</feature>
<feature type="region of interest" description="Disordered" evidence="1">
    <location>
        <begin position="594"/>
        <end position="794"/>
    </location>
</feature>
<dbReference type="PANTHER" id="PTHR15724:SF0">
    <property type="entry name" value="PROTEIN PHOSPHATASE 1 REGULATORY SUBUNIT 26"/>
    <property type="match status" value="1"/>
</dbReference>
<reference evidence="3 4" key="1">
    <citation type="submission" date="2020-06" db="EMBL/GenBank/DDBJ databases">
        <authorList>
            <consortium name="Wellcome Sanger Institute Data Sharing"/>
        </authorList>
    </citation>
    <scope>NUCLEOTIDE SEQUENCE [LARGE SCALE GENOMIC DNA]</scope>
</reference>
<dbReference type="InterPro" id="IPR026130">
    <property type="entry name" value="PPP1R26"/>
</dbReference>
<evidence type="ECO:0000313" key="3">
    <source>
        <dbReference type="Ensembl" id="ENSDCDP00010005650.1"/>
    </source>
</evidence>
<feature type="domain" description="Protein phosphatase 1 regulatory subunit 26 N-terminal" evidence="2">
    <location>
        <begin position="1"/>
        <end position="156"/>
    </location>
</feature>
<feature type="compositionally biased region" description="Low complexity" evidence="1">
    <location>
        <begin position="765"/>
        <end position="789"/>
    </location>
</feature>
<sequence length="1166" mass="127398">MFLKSVPPAVAIHTDWRSGSQPQHLSLPLCFHDSDSSLSSGSGVSTTIPKKVQMIIESLRSTQSSSDMSVECHVEGAGPACSRDLLRQSGCKAKQGHDPKSRSGVTDSKVLPKALLSDEEPGSSDSDSDSSVDRGIEEAIQEYLKEKVDHKQKEDPVGSQPPACKLARRDPPNALRQPQVSDSNNVLMASNHFLKAPKGNVPLALTPKKKVKKKTPSKENPSQKTVVTEGAVLSILRNLPSFSTNKGSADSLLCVNQVQQTFPSLDKEPSVHSSSSDDGIEEEIQRFQLQKTQEILDRRTESFRPLNKPEDCDSSSDDGIEEAIQRFQKEKRRKQKKHVLKPKLMELKQTSPGSKTSILSLNQISAQSVKKASGLSRAKKKRMERPMPSLSPVRPTYVTQSPCDNMNGRSGDPEESVVEAPPPPLLKVNTTAELMCAEAILDISKAVMPLSFEPSIALSTPSTLEPPSIAPAGLSVPSEVKSDDGSSIDSEDGIELEIRKFLEQKAQMHKGPSAPSEVTTSKDEVKKKPSAPQSKSLKLSLSRKRKQKEQEAVEKAKTDECVVQRVKEESQPMGLIHRETPVVSDMAESIQLGCNKISKQKQSSVNQMDANSPSTNERDLSPCSSHSQGMARPLAGSEKMEQSEDKSSSLDSDEDLDAAIKDLLKTKNKVKRKVRDMKLKARKGTKPTGPMTVDPVKKQKPPTEQKSRSMMKSAKANVKTAKDAPIQVKTDSKGKSKISKEQLKVNKKGKAFTQSSETDKGKGDAIGADGRMVGVVPSSPGVVEDSSSVDSDDSIELEIRKFLAEKAKVTTTATTVGKREELESEGNFLPDKDQIIKLEDQRAEIPTTSRTPDKDCQKGVLSKPETYSDGRADPSLALANQGPALSSQFTFDSSAAAVGAERKRSSDLKDHLKDSPESDRSASRPPSSPTEIPPTQTHQSPVHAGDPRSPSFASTRQNAHCLKGRDTAAVTLLNFYQNVADTPLARGDHKHPLTPGSQLGGYFIQGSPGQTSASLALQTSQISGGVVHMQKDQAAFVELSAHLTNHVQVRSREARQGQEKLDSPAERGRARREDQWQQEQECIDETDMESEEEKRAEQGEDRKQRLPSVSLQRSIDPGIQLSPYIALNTAERSKRGVHRSLQTPRFQCPVKRRLQFVVSMPRKKVK</sequence>
<feature type="region of interest" description="Disordered" evidence="1">
    <location>
        <begin position="329"/>
        <end position="355"/>
    </location>
</feature>
<reference evidence="3" key="2">
    <citation type="submission" date="2025-08" db="UniProtKB">
        <authorList>
            <consortium name="Ensembl"/>
        </authorList>
    </citation>
    <scope>IDENTIFICATION</scope>
</reference>
<dbReference type="PANTHER" id="PTHR15724">
    <property type="entry name" value="PROTEIN PHOSPHATASE 1 REGULATORY SUBUNIT 26"/>
    <property type="match status" value="1"/>
</dbReference>